<keyword evidence="3" id="KW-1185">Reference proteome</keyword>
<dbReference type="Proteomes" id="UP000887159">
    <property type="component" value="Unassembled WGS sequence"/>
</dbReference>
<dbReference type="AlphaFoldDB" id="A0A8X6S393"/>
<feature type="region of interest" description="Disordered" evidence="1">
    <location>
        <begin position="83"/>
        <end position="110"/>
    </location>
</feature>
<evidence type="ECO:0000256" key="1">
    <source>
        <dbReference type="SAM" id="MobiDB-lite"/>
    </source>
</evidence>
<name>A0A8X6S393_TRICX</name>
<accession>A0A8X6S393</accession>
<proteinExistence type="predicted"/>
<evidence type="ECO:0000313" key="3">
    <source>
        <dbReference type="Proteomes" id="UP000887159"/>
    </source>
</evidence>
<reference evidence="2" key="1">
    <citation type="submission" date="2020-08" db="EMBL/GenBank/DDBJ databases">
        <title>Multicomponent nature underlies the extraordinary mechanical properties of spider dragline silk.</title>
        <authorList>
            <person name="Kono N."/>
            <person name="Nakamura H."/>
            <person name="Mori M."/>
            <person name="Yoshida Y."/>
            <person name="Ohtoshi R."/>
            <person name="Malay A.D."/>
            <person name="Moran D.A.P."/>
            <person name="Tomita M."/>
            <person name="Numata K."/>
            <person name="Arakawa K."/>
        </authorList>
    </citation>
    <scope>NUCLEOTIDE SEQUENCE</scope>
</reference>
<organism evidence="2 3">
    <name type="scientific">Trichonephila clavipes</name>
    <name type="common">Golden silk orbweaver</name>
    <name type="synonym">Nephila clavipes</name>
    <dbReference type="NCBI Taxonomy" id="2585209"/>
    <lineage>
        <taxon>Eukaryota</taxon>
        <taxon>Metazoa</taxon>
        <taxon>Ecdysozoa</taxon>
        <taxon>Arthropoda</taxon>
        <taxon>Chelicerata</taxon>
        <taxon>Arachnida</taxon>
        <taxon>Araneae</taxon>
        <taxon>Araneomorphae</taxon>
        <taxon>Entelegynae</taxon>
        <taxon>Araneoidea</taxon>
        <taxon>Nephilidae</taxon>
        <taxon>Trichonephila</taxon>
    </lineage>
</organism>
<sequence length="110" mass="12558">MAIVECSLGGRHHLIRRPGVAEHCAMPLKCRHFKTLFICYKQSPDNVYSVASSQRSSTPCLTEDENFNDSDIINNLINYEDEQEEPDSLRADKNMQGSRFPPNWKSVSLK</sequence>
<gene>
    <name evidence="2" type="primary">NCL1_56308</name>
    <name evidence="2" type="ORF">TNCV_5099731</name>
</gene>
<evidence type="ECO:0000313" key="2">
    <source>
        <dbReference type="EMBL" id="GFY02112.1"/>
    </source>
</evidence>
<comment type="caution">
    <text evidence="2">The sequence shown here is derived from an EMBL/GenBank/DDBJ whole genome shotgun (WGS) entry which is preliminary data.</text>
</comment>
<protein>
    <submittedName>
        <fullName evidence="2">Uncharacterized protein</fullName>
    </submittedName>
</protein>
<dbReference type="EMBL" id="BMAU01021232">
    <property type="protein sequence ID" value="GFY02112.1"/>
    <property type="molecule type" value="Genomic_DNA"/>
</dbReference>